<evidence type="ECO:0000256" key="8">
    <source>
        <dbReference type="ARBA" id="ARBA00022833"/>
    </source>
</evidence>
<evidence type="ECO:0000256" key="10">
    <source>
        <dbReference type="PROSITE-ProRule" id="PRU01379"/>
    </source>
</evidence>
<name>A0A8S9WXC1_APOLU</name>
<keyword evidence="9" id="KW-0482">Metalloprotease</keyword>
<dbReference type="GO" id="GO:0006508">
    <property type="term" value="P:proteolysis"/>
    <property type="evidence" value="ECO:0007669"/>
    <property type="project" value="UniProtKB-KW"/>
</dbReference>
<dbReference type="SMART" id="SM00631">
    <property type="entry name" value="Zn_pept"/>
    <property type="match status" value="1"/>
</dbReference>
<evidence type="ECO:0000256" key="5">
    <source>
        <dbReference type="ARBA" id="ARBA00022723"/>
    </source>
</evidence>
<dbReference type="InterPro" id="IPR000834">
    <property type="entry name" value="Peptidase_M14"/>
</dbReference>
<sequence>MADKMRQPEQRNQGVTEVGIHAREWIAPAVALYMINQLVENNHLYKNLTENLEWHIIPLLNPDGYLYSMSEDRMWRKNRANTSNSECPGVDLNRNFDIFFGGQGTSQDPCDETYTGSGPFSEPEARALRDYAMSLNHIRLYLTLHSYGQFEIIIHSRFDVLPHASIGLRDCSIPDGPLHQQNRAIRNGAISNLKYDERSTVGSCCRSSRAAAGGSDDWMKGRAGVKYSYTVELPGGGERGFDLPPSRIHPVSVETWEGLKTMANYIGHERRRRNK</sequence>
<accession>A0A8S9WXC1</accession>
<evidence type="ECO:0000256" key="4">
    <source>
        <dbReference type="ARBA" id="ARBA00022670"/>
    </source>
</evidence>
<evidence type="ECO:0000259" key="11">
    <source>
        <dbReference type="PROSITE" id="PS52035"/>
    </source>
</evidence>
<protein>
    <recommendedName>
        <fullName evidence="11">Peptidase M14 domain-containing protein</fullName>
    </recommendedName>
</protein>
<feature type="active site" description="Proton donor/acceptor" evidence="10">
    <location>
        <position position="232"/>
    </location>
</feature>
<dbReference type="EMBL" id="WIXP02000013">
    <property type="protein sequence ID" value="KAF6201392.1"/>
    <property type="molecule type" value="Genomic_DNA"/>
</dbReference>
<feature type="domain" description="Peptidase M14" evidence="11">
    <location>
        <begin position="1"/>
        <end position="266"/>
    </location>
</feature>
<dbReference type="Gene3D" id="3.40.630.10">
    <property type="entry name" value="Zn peptidases"/>
    <property type="match status" value="1"/>
</dbReference>
<evidence type="ECO:0000256" key="2">
    <source>
        <dbReference type="ARBA" id="ARBA00005988"/>
    </source>
</evidence>
<comment type="caution">
    <text evidence="12">The sequence shown here is derived from an EMBL/GenBank/DDBJ whole genome shotgun (WGS) entry which is preliminary data.</text>
</comment>
<dbReference type="Proteomes" id="UP000466442">
    <property type="component" value="Unassembled WGS sequence"/>
</dbReference>
<dbReference type="FunFam" id="3.40.630.10:FF:000084">
    <property type="entry name" value="Carboxypeptidase B2"/>
    <property type="match status" value="1"/>
</dbReference>
<keyword evidence="7" id="KW-0378">Hydrolase</keyword>
<keyword evidence="5" id="KW-0479">Metal-binding</keyword>
<dbReference type="Pfam" id="PF00246">
    <property type="entry name" value="Peptidase_M14"/>
    <property type="match status" value="1"/>
</dbReference>
<evidence type="ECO:0000313" key="12">
    <source>
        <dbReference type="EMBL" id="KAF6201392.1"/>
    </source>
</evidence>
<gene>
    <name evidence="12" type="ORF">GE061_005840</name>
</gene>
<dbReference type="GO" id="GO:0005615">
    <property type="term" value="C:extracellular space"/>
    <property type="evidence" value="ECO:0007669"/>
    <property type="project" value="TreeGrafter"/>
</dbReference>
<dbReference type="PROSITE" id="PS52035">
    <property type="entry name" value="PEPTIDASE_M14"/>
    <property type="match status" value="1"/>
</dbReference>
<dbReference type="AlphaFoldDB" id="A0A8S9WXC1"/>
<dbReference type="GO" id="GO:0008270">
    <property type="term" value="F:zinc ion binding"/>
    <property type="evidence" value="ECO:0007669"/>
    <property type="project" value="InterPro"/>
</dbReference>
<keyword evidence="6" id="KW-0732">Signal</keyword>
<organism evidence="12 13">
    <name type="scientific">Apolygus lucorum</name>
    <name type="common">Small green plant bug</name>
    <name type="synonym">Lygocoris lucorum</name>
    <dbReference type="NCBI Taxonomy" id="248454"/>
    <lineage>
        <taxon>Eukaryota</taxon>
        <taxon>Metazoa</taxon>
        <taxon>Ecdysozoa</taxon>
        <taxon>Arthropoda</taxon>
        <taxon>Hexapoda</taxon>
        <taxon>Insecta</taxon>
        <taxon>Pterygota</taxon>
        <taxon>Neoptera</taxon>
        <taxon>Paraneoptera</taxon>
        <taxon>Hemiptera</taxon>
        <taxon>Heteroptera</taxon>
        <taxon>Panheteroptera</taxon>
        <taxon>Cimicomorpha</taxon>
        <taxon>Miridae</taxon>
        <taxon>Mirini</taxon>
        <taxon>Apolygus</taxon>
    </lineage>
</organism>
<evidence type="ECO:0000256" key="1">
    <source>
        <dbReference type="ARBA" id="ARBA00001947"/>
    </source>
</evidence>
<dbReference type="SUPFAM" id="SSF53187">
    <property type="entry name" value="Zn-dependent exopeptidases"/>
    <property type="match status" value="1"/>
</dbReference>
<dbReference type="OrthoDB" id="3626597at2759"/>
<keyword evidence="13" id="KW-1185">Reference proteome</keyword>
<evidence type="ECO:0000256" key="3">
    <source>
        <dbReference type="ARBA" id="ARBA00022645"/>
    </source>
</evidence>
<evidence type="ECO:0000313" key="13">
    <source>
        <dbReference type="Proteomes" id="UP000466442"/>
    </source>
</evidence>
<proteinExistence type="inferred from homology"/>
<comment type="cofactor">
    <cofactor evidence="1">
        <name>Zn(2+)</name>
        <dbReference type="ChEBI" id="CHEBI:29105"/>
    </cofactor>
</comment>
<evidence type="ECO:0000256" key="9">
    <source>
        <dbReference type="ARBA" id="ARBA00023049"/>
    </source>
</evidence>
<dbReference type="PANTHER" id="PTHR11705:SF140">
    <property type="entry name" value="FI02848P-RELATED"/>
    <property type="match status" value="1"/>
</dbReference>
<keyword evidence="3" id="KW-0121">Carboxypeptidase</keyword>
<dbReference type="PANTHER" id="PTHR11705">
    <property type="entry name" value="PROTEASE FAMILY M14 CARBOXYPEPTIDASE A,B"/>
    <property type="match status" value="1"/>
</dbReference>
<keyword evidence="4" id="KW-0645">Protease</keyword>
<evidence type="ECO:0000256" key="7">
    <source>
        <dbReference type="ARBA" id="ARBA00022801"/>
    </source>
</evidence>
<evidence type="ECO:0000256" key="6">
    <source>
        <dbReference type="ARBA" id="ARBA00022729"/>
    </source>
</evidence>
<comment type="similarity">
    <text evidence="2 10">Belongs to the peptidase M14 family.</text>
</comment>
<dbReference type="GO" id="GO:0004181">
    <property type="term" value="F:metallocarboxypeptidase activity"/>
    <property type="evidence" value="ECO:0007669"/>
    <property type="project" value="InterPro"/>
</dbReference>
<keyword evidence="8" id="KW-0862">Zinc</keyword>
<reference evidence="12" key="1">
    <citation type="journal article" date="2021" name="Mol. Ecol. Resour.">
        <title>Apolygus lucorum genome provides insights into omnivorousness and mesophyll feeding.</title>
        <authorList>
            <person name="Liu Y."/>
            <person name="Liu H."/>
            <person name="Wang H."/>
            <person name="Huang T."/>
            <person name="Liu B."/>
            <person name="Yang B."/>
            <person name="Yin L."/>
            <person name="Li B."/>
            <person name="Zhang Y."/>
            <person name="Zhang S."/>
            <person name="Jiang F."/>
            <person name="Zhang X."/>
            <person name="Ren Y."/>
            <person name="Wang B."/>
            <person name="Wang S."/>
            <person name="Lu Y."/>
            <person name="Wu K."/>
            <person name="Fan W."/>
            <person name="Wang G."/>
        </authorList>
    </citation>
    <scope>NUCLEOTIDE SEQUENCE</scope>
    <source>
        <strain evidence="12">12Hb</strain>
    </source>
</reference>